<organism evidence="2 3">
    <name type="scientific">Microthyrium microscopicum</name>
    <dbReference type="NCBI Taxonomy" id="703497"/>
    <lineage>
        <taxon>Eukaryota</taxon>
        <taxon>Fungi</taxon>
        <taxon>Dikarya</taxon>
        <taxon>Ascomycota</taxon>
        <taxon>Pezizomycotina</taxon>
        <taxon>Dothideomycetes</taxon>
        <taxon>Dothideomycetes incertae sedis</taxon>
        <taxon>Microthyriales</taxon>
        <taxon>Microthyriaceae</taxon>
        <taxon>Microthyrium</taxon>
    </lineage>
</organism>
<feature type="compositionally biased region" description="Polar residues" evidence="1">
    <location>
        <begin position="288"/>
        <end position="304"/>
    </location>
</feature>
<keyword evidence="3" id="KW-1185">Reference proteome</keyword>
<feature type="compositionally biased region" description="Acidic residues" evidence="1">
    <location>
        <begin position="227"/>
        <end position="246"/>
    </location>
</feature>
<evidence type="ECO:0000256" key="1">
    <source>
        <dbReference type="SAM" id="MobiDB-lite"/>
    </source>
</evidence>
<feature type="region of interest" description="Disordered" evidence="1">
    <location>
        <begin position="218"/>
        <end position="329"/>
    </location>
</feature>
<feature type="region of interest" description="Disordered" evidence="1">
    <location>
        <begin position="1"/>
        <end position="22"/>
    </location>
</feature>
<reference evidence="2" key="1">
    <citation type="journal article" date="2020" name="Stud. Mycol.">
        <title>101 Dothideomycetes genomes: a test case for predicting lifestyles and emergence of pathogens.</title>
        <authorList>
            <person name="Haridas S."/>
            <person name="Albert R."/>
            <person name="Binder M."/>
            <person name="Bloem J."/>
            <person name="Labutti K."/>
            <person name="Salamov A."/>
            <person name="Andreopoulos B."/>
            <person name="Baker S."/>
            <person name="Barry K."/>
            <person name="Bills G."/>
            <person name="Bluhm B."/>
            <person name="Cannon C."/>
            <person name="Castanera R."/>
            <person name="Culley D."/>
            <person name="Daum C."/>
            <person name="Ezra D."/>
            <person name="Gonzalez J."/>
            <person name="Henrissat B."/>
            <person name="Kuo A."/>
            <person name="Liang C."/>
            <person name="Lipzen A."/>
            <person name="Lutzoni F."/>
            <person name="Magnuson J."/>
            <person name="Mondo S."/>
            <person name="Nolan M."/>
            <person name="Ohm R."/>
            <person name="Pangilinan J."/>
            <person name="Park H.-J."/>
            <person name="Ramirez L."/>
            <person name="Alfaro M."/>
            <person name="Sun H."/>
            <person name="Tritt A."/>
            <person name="Yoshinaga Y."/>
            <person name="Zwiers L.-H."/>
            <person name="Turgeon B."/>
            <person name="Goodwin S."/>
            <person name="Spatafora J."/>
            <person name="Crous P."/>
            <person name="Grigoriev I."/>
        </authorList>
    </citation>
    <scope>NUCLEOTIDE SEQUENCE</scope>
    <source>
        <strain evidence="2">CBS 115976</strain>
    </source>
</reference>
<gene>
    <name evidence="2" type="ORF">BT63DRAFT_209338</name>
</gene>
<evidence type="ECO:0000313" key="3">
    <source>
        <dbReference type="Proteomes" id="UP000799302"/>
    </source>
</evidence>
<name>A0A6A6UFT0_9PEZI</name>
<sequence length="398" mass="45035">MYGTRQSTDQPGSRRNQPTIPDLPKYFYNLNLDAYACPEKPPGDVLLRVQRFGQAQKQRPLRSCAPSLTISPSPAELDYAGAGEETLGLWVGMTPSNAKSLGNIRQQRDNSAQGALTPLIRDDPASISIVPRDPQAFRVVVSFKENAIRFHALVDPNSNNLCEAILVTRAEVFFAPEYRDDMTTTWVRRKITWHERLSAAITLVRAWRLIGMRDPGRRTLDSLDGGSQDEDDFEDAPDYLEDEDEGDHGQQHLGRPTDEEDTDYLDNEDEDDEFEGQPIRRNRLTSRRFLNSRSLPGRSRTSTKVARKAIQKSTSASRRGSRHEARLATRSRAAENVIELDDRFVDNENDHVEDLVESEEKDIQLQMSEEGPVITTKDWTITVTRNKTGKKANLKVIV</sequence>
<feature type="compositionally biased region" description="Acidic residues" evidence="1">
    <location>
        <begin position="258"/>
        <end position="275"/>
    </location>
</feature>
<dbReference type="EMBL" id="MU004233">
    <property type="protein sequence ID" value="KAF2671135.1"/>
    <property type="molecule type" value="Genomic_DNA"/>
</dbReference>
<evidence type="ECO:0000313" key="2">
    <source>
        <dbReference type="EMBL" id="KAF2671135.1"/>
    </source>
</evidence>
<dbReference type="OrthoDB" id="3799453at2759"/>
<dbReference type="AlphaFoldDB" id="A0A6A6UFT0"/>
<accession>A0A6A6UFT0</accession>
<feature type="compositionally biased region" description="Polar residues" evidence="1">
    <location>
        <begin position="1"/>
        <end position="19"/>
    </location>
</feature>
<dbReference type="Proteomes" id="UP000799302">
    <property type="component" value="Unassembled WGS sequence"/>
</dbReference>
<protein>
    <submittedName>
        <fullName evidence="2">Uncharacterized protein</fullName>
    </submittedName>
</protein>
<proteinExistence type="predicted"/>